<evidence type="ECO:0000313" key="2">
    <source>
        <dbReference type="Proteomes" id="UP000668214"/>
    </source>
</evidence>
<dbReference type="EMBL" id="JAANIA010002843">
    <property type="protein sequence ID" value="KAG5309128.1"/>
    <property type="molecule type" value="Genomic_DNA"/>
</dbReference>
<comment type="caution">
    <text evidence="1">The sequence shown here is derived from an EMBL/GenBank/DDBJ whole genome shotgun (WGS) entry which is preliminary data.</text>
</comment>
<evidence type="ECO:0000313" key="1">
    <source>
        <dbReference type="EMBL" id="KAG5309128.1"/>
    </source>
</evidence>
<dbReference type="PANTHER" id="PTHR46060:SF1">
    <property type="entry name" value="MARINER MOS1 TRANSPOSASE-LIKE PROTEIN"/>
    <property type="match status" value="1"/>
</dbReference>
<dbReference type="GO" id="GO:0003676">
    <property type="term" value="F:nucleic acid binding"/>
    <property type="evidence" value="ECO:0007669"/>
    <property type="project" value="InterPro"/>
</dbReference>
<keyword evidence="2" id="KW-1185">Reference proteome</keyword>
<dbReference type="PANTHER" id="PTHR46060">
    <property type="entry name" value="MARINER MOS1 TRANSPOSASE-LIKE PROTEIN"/>
    <property type="match status" value="1"/>
</dbReference>
<accession>A0A836EWC7</accession>
<name>A0A836EWC7_9HYME</name>
<reference evidence="1" key="1">
    <citation type="submission" date="2020-02" db="EMBL/GenBank/DDBJ databases">
        <title>Relaxed selection underlies rapid genomic changes in the transitions from sociality to social parasitism in ants.</title>
        <authorList>
            <person name="Bi X."/>
        </authorList>
    </citation>
    <scope>NUCLEOTIDE SEQUENCE</scope>
    <source>
        <strain evidence="1">BGI-DK2014c</strain>
        <tissue evidence="1">Whole body</tissue>
    </source>
</reference>
<feature type="non-terminal residue" evidence="1">
    <location>
        <position position="228"/>
    </location>
</feature>
<dbReference type="InterPro" id="IPR052709">
    <property type="entry name" value="Transposase-MT_Hybrid"/>
</dbReference>
<protein>
    <submittedName>
        <fullName evidence="1">MOS1T transposase</fullName>
    </submittedName>
</protein>
<feature type="non-terminal residue" evidence="1">
    <location>
        <position position="1"/>
    </location>
</feature>
<dbReference type="Gene3D" id="3.30.420.10">
    <property type="entry name" value="Ribonuclease H-like superfamily/Ribonuclease H"/>
    <property type="match status" value="1"/>
</dbReference>
<dbReference type="InterPro" id="IPR036397">
    <property type="entry name" value="RNaseH_sf"/>
</dbReference>
<sequence>MAAWVKDGEKQISQNVLVSATTYSLYLEYFRGTAAIVTLDRFRLIGTLGNTHMYLTLLPSAKIVQLLNELLKMKHLSRHFNVGWILMAFESVKENRRDPDNAERRRTTGDEKWIHYDNPKRRKSWGKPGHQRHDKVILLHDNARPHVAKPVKTYLETLKWEVLPHPPYSPDIAPSDFHLFRSMAHGLADRRFHSYEEAQKWIDSWIASKDMSFFRWEKVVSSDGQYFK</sequence>
<proteinExistence type="predicted"/>
<gene>
    <name evidence="1" type="ORF">G6Z78_0011817</name>
</gene>
<dbReference type="Proteomes" id="UP000668214">
    <property type="component" value="Unassembled WGS sequence"/>
</dbReference>
<dbReference type="AlphaFoldDB" id="A0A836EWC7"/>
<organism evidence="1 2">
    <name type="scientific">Pseudoatta argentina</name>
    <dbReference type="NCBI Taxonomy" id="621737"/>
    <lineage>
        <taxon>Eukaryota</taxon>
        <taxon>Metazoa</taxon>
        <taxon>Ecdysozoa</taxon>
        <taxon>Arthropoda</taxon>
        <taxon>Hexapoda</taxon>
        <taxon>Insecta</taxon>
        <taxon>Pterygota</taxon>
        <taxon>Neoptera</taxon>
        <taxon>Endopterygota</taxon>
        <taxon>Hymenoptera</taxon>
        <taxon>Apocrita</taxon>
        <taxon>Aculeata</taxon>
        <taxon>Formicoidea</taxon>
        <taxon>Formicidae</taxon>
        <taxon>Myrmicinae</taxon>
        <taxon>Pseudoatta</taxon>
    </lineage>
</organism>